<protein>
    <submittedName>
        <fullName evidence="2">Uncharacterized protein</fullName>
    </submittedName>
</protein>
<accession>A0ABW5SX07</accession>
<proteinExistence type="predicted"/>
<reference evidence="3" key="1">
    <citation type="journal article" date="2019" name="Int. J. Syst. Evol. Microbiol.">
        <title>The Global Catalogue of Microorganisms (GCM) 10K type strain sequencing project: providing services to taxonomists for standard genome sequencing and annotation.</title>
        <authorList>
            <consortium name="The Broad Institute Genomics Platform"/>
            <consortium name="The Broad Institute Genome Sequencing Center for Infectious Disease"/>
            <person name="Wu L."/>
            <person name="Ma J."/>
        </authorList>
    </citation>
    <scope>NUCLEOTIDE SEQUENCE [LARGE SCALE GENOMIC DNA]</scope>
    <source>
        <strain evidence="3">KCTC 33792</strain>
    </source>
</reference>
<gene>
    <name evidence="2" type="ORF">ACFSUB_02250</name>
</gene>
<evidence type="ECO:0000313" key="3">
    <source>
        <dbReference type="Proteomes" id="UP001597520"/>
    </source>
</evidence>
<dbReference type="RefSeq" id="WP_380711558.1">
    <property type="nucleotide sequence ID" value="NZ_JBHUML010000002.1"/>
</dbReference>
<comment type="caution">
    <text evidence="2">The sequence shown here is derived from an EMBL/GenBank/DDBJ whole genome shotgun (WGS) entry which is preliminary data.</text>
</comment>
<feature type="signal peptide" evidence="1">
    <location>
        <begin position="1"/>
        <end position="22"/>
    </location>
</feature>
<feature type="chain" id="PRO_5045380037" evidence="1">
    <location>
        <begin position="23"/>
        <end position="262"/>
    </location>
</feature>
<sequence>MKKWICVFLVLFLIPGASETHASLFKKHEELHYERPDHHFSKNAGTITIHHTLDNDEYVLESKGTLETKVPADKQQAQIILMEDGYVKDSAAAWSENESDITVLKQTASEDSGRYDLTGFYGMKNAPVYTYDWSSNSLYVLDTPISDLHSFSIADSKEEKRTGKMMDTIIRQQQQHVKRFIKDSADLPESFRLFPLTDWKKYMTPSVSGLSPDTAEKAWQDVYHTIVDVTASQQKQRKKVMPFLSWDKKRKTLSLYIHYSST</sequence>
<evidence type="ECO:0000313" key="2">
    <source>
        <dbReference type="EMBL" id="MFD2704271.1"/>
    </source>
</evidence>
<dbReference type="EMBL" id="JBHUML010000002">
    <property type="protein sequence ID" value="MFD2704271.1"/>
    <property type="molecule type" value="Genomic_DNA"/>
</dbReference>
<keyword evidence="1" id="KW-0732">Signal</keyword>
<organism evidence="2 3">
    <name type="scientific">Salibacterium lacus</name>
    <dbReference type="NCBI Taxonomy" id="1898109"/>
    <lineage>
        <taxon>Bacteria</taxon>
        <taxon>Bacillati</taxon>
        <taxon>Bacillota</taxon>
        <taxon>Bacilli</taxon>
        <taxon>Bacillales</taxon>
        <taxon>Bacillaceae</taxon>
    </lineage>
</organism>
<dbReference type="Proteomes" id="UP001597520">
    <property type="component" value="Unassembled WGS sequence"/>
</dbReference>
<name>A0ABW5SX07_9BACI</name>
<evidence type="ECO:0000256" key="1">
    <source>
        <dbReference type="SAM" id="SignalP"/>
    </source>
</evidence>
<keyword evidence="3" id="KW-1185">Reference proteome</keyword>